<evidence type="ECO:0000259" key="14">
    <source>
        <dbReference type="Pfam" id="PF00330"/>
    </source>
</evidence>
<name>A0A9W6HT95_9MICO</name>
<evidence type="ECO:0000313" key="17">
    <source>
        <dbReference type="Proteomes" id="UP001142325"/>
    </source>
</evidence>
<dbReference type="NCBIfam" id="NF006757">
    <property type="entry name" value="PRK09277.1"/>
    <property type="match status" value="1"/>
</dbReference>
<feature type="domain" description="Aconitase/3-isopropylmalate dehydratase large subunit alpha/beta/alpha" evidence="14">
    <location>
        <begin position="65"/>
        <end position="599"/>
    </location>
</feature>
<dbReference type="PROSITE" id="PS00450">
    <property type="entry name" value="ACONITASE_1"/>
    <property type="match status" value="1"/>
</dbReference>
<dbReference type="NCBIfam" id="NF009520">
    <property type="entry name" value="PRK12881.1"/>
    <property type="match status" value="1"/>
</dbReference>
<dbReference type="Pfam" id="PF00330">
    <property type="entry name" value="Aconitase"/>
    <property type="match status" value="1"/>
</dbReference>
<comment type="caution">
    <text evidence="16">The sequence shown here is derived from an EMBL/GenBank/DDBJ whole genome shotgun (WGS) entry which is preliminary data.</text>
</comment>
<dbReference type="InterPro" id="IPR036008">
    <property type="entry name" value="Aconitase_4Fe-4S_dom"/>
</dbReference>
<dbReference type="PROSITE" id="PS01244">
    <property type="entry name" value="ACONITASE_2"/>
    <property type="match status" value="1"/>
</dbReference>
<dbReference type="Proteomes" id="UP001142325">
    <property type="component" value="Unassembled WGS sequence"/>
</dbReference>
<reference evidence="16" key="2">
    <citation type="submission" date="2023-01" db="EMBL/GenBank/DDBJ databases">
        <authorList>
            <person name="Sun Q."/>
            <person name="Evtushenko L."/>
        </authorList>
    </citation>
    <scope>NUCLEOTIDE SEQUENCE</scope>
    <source>
        <strain evidence="16">VKM Ac-1958</strain>
    </source>
</reference>
<proteinExistence type="inferred from homology"/>
<dbReference type="SUPFAM" id="SSF53732">
    <property type="entry name" value="Aconitase iron-sulfur domain"/>
    <property type="match status" value="1"/>
</dbReference>
<accession>A0A9W6HT95</accession>
<dbReference type="InterPro" id="IPR001030">
    <property type="entry name" value="Acoase/IPM_deHydtase_lsu_aba"/>
</dbReference>
<gene>
    <name evidence="16" type="ORF">GCM10017596_22020</name>
</gene>
<protein>
    <recommendedName>
        <fullName evidence="5">Aconitate hydratase A</fullName>
        <ecNumber evidence="4">4.2.1.3</ecNumber>
    </recommendedName>
</protein>
<evidence type="ECO:0000256" key="7">
    <source>
        <dbReference type="ARBA" id="ARBA00022723"/>
    </source>
</evidence>
<dbReference type="AlphaFoldDB" id="A0A9W6HT95"/>
<keyword evidence="17" id="KW-1185">Reference proteome</keyword>
<dbReference type="InterPro" id="IPR000573">
    <property type="entry name" value="AconitaseA/IPMdHydase_ssu_swvl"/>
</dbReference>
<feature type="domain" description="Aconitase A/isopropylmalate dehydratase small subunit swivel" evidence="15">
    <location>
        <begin position="728"/>
        <end position="864"/>
    </location>
</feature>
<evidence type="ECO:0000256" key="9">
    <source>
        <dbReference type="ARBA" id="ARBA00023004"/>
    </source>
</evidence>
<evidence type="ECO:0000256" key="3">
    <source>
        <dbReference type="ARBA" id="ARBA00007185"/>
    </source>
</evidence>
<dbReference type="EMBL" id="BSET01000002">
    <property type="protein sequence ID" value="GLK02487.1"/>
    <property type="molecule type" value="Genomic_DNA"/>
</dbReference>
<dbReference type="FunFam" id="3.30.499.10:FF:000002">
    <property type="entry name" value="Aconitate hydratase"/>
    <property type="match status" value="1"/>
</dbReference>
<feature type="region of interest" description="Disordered" evidence="13">
    <location>
        <begin position="410"/>
        <end position="446"/>
    </location>
</feature>
<keyword evidence="9" id="KW-0408">Iron</keyword>
<dbReference type="FunFam" id="3.30.499.10:FF:000009">
    <property type="entry name" value="Aconitate hydratase"/>
    <property type="match status" value="1"/>
</dbReference>
<evidence type="ECO:0000256" key="2">
    <source>
        <dbReference type="ARBA" id="ARBA00004717"/>
    </source>
</evidence>
<evidence type="ECO:0000256" key="12">
    <source>
        <dbReference type="ARBA" id="ARBA00023501"/>
    </source>
</evidence>
<dbReference type="InterPro" id="IPR015928">
    <property type="entry name" value="Aconitase/3IPM_dehydase_swvl"/>
</dbReference>
<dbReference type="InterPro" id="IPR044137">
    <property type="entry name" value="AcnA_IRP_Swivel"/>
</dbReference>
<evidence type="ECO:0000259" key="15">
    <source>
        <dbReference type="Pfam" id="PF00694"/>
    </source>
</evidence>
<dbReference type="Pfam" id="PF00694">
    <property type="entry name" value="Aconitase_C"/>
    <property type="match status" value="1"/>
</dbReference>
<comment type="similarity">
    <text evidence="3">Belongs to the aconitase/IPM isomerase family.</text>
</comment>
<comment type="cofactor">
    <cofactor evidence="1">
        <name>[4Fe-4S] cluster</name>
        <dbReference type="ChEBI" id="CHEBI:49883"/>
    </cofactor>
</comment>
<dbReference type="GO" id="GO:0046872">
    <property type="term" value="F:metal ion binding"/>
    <property type="evidence" value="ECO:0007669"/>
    <property type="project" value="UniProtKB-KW"/>
</dbReference>
<sequence>MSTVNSFGAKSTLKVGSTDYEIFRLDAVEGYDKLPFSLKVLLENLLRTEDGANVTKAQIEALGSWDAAAEPDTEIQFTPARVVMQDFTGVPCIVDLATMREAVTALGGDPKRINPLSPAEMVIDHSVIADLFGTENALERNVEIEYERNGERYQFLRWGQTAFDDFKVVPPGTGIVHQVNIEHLAKVIYDRTNGGVLQAYPDTCVGTDSHTTMVNGLGVLGWGVGGIEAEAAMLGQPVSMLIPRVVGFKLTGEIPAGVTATDVVLTITDMLRQHGVVGKFVEFYGAGVGSVPLANRATIGNMSPEFGSTAAMFPVDDVTLDYLRLTGRSEETVALVEAYAKTQSLWHDPSKEAVYSEYMELDLGTVVPSIAGPKRPQDRILLSDAKSQFEKDILNYAEPSTTDDIVDLESKHSFPASDPGSVPGEEEPTTRPVHINSGAPISASKPVHVHTPAGVDYTLDHGAVTLAAITSCTNTSNPSVMIAAGLVARKALEKGLKQKPWVKTTLGPGSKVVTDYYEKSGLDKDLEGLGFYTVGYGCTICIGNSGPLIEEVSAAINENDLAVTAVLSGNRNFEGRISPDVKMNYLASPPLVIAYALAGSMNFDFEVDALGKDHDGNDVFLKDIWPAPEEVQAIVDSSISREQFIKQYATVFDGDDRWRNLPTPTGPIFEWDADSTYVRKAPYFDGMTMELTPVSDITGARVMAALGDSVTTDHISPAGNIKAGTPAAQYLTEHGVGQRDFNSYGSRRGNHEVMIRGTFANIRLKNELVRAVNDGQVVEGGFTRDFTQPEGPQSYIYDACQNYQAEGTPLVVFGGKEYGSGSSRDWAAKGTSLLGVKAVITESFERIHRSNLIGMGVVPLQFPAGESWASLGLDGTEIISIEGLTQLNEGITPKTVRVTAVPSEHSPAGKQPIEFDAVVRIDTPGEADYYRNGGILQYVLRSLV</sequence>
<keyword evidence="7" id="KW-0479">Metal-binding</keyword>
<dbReference type="EC" id="4.2.1.3" evidence="4"/>
<dbReference type="InterPro" id="IPR018136">
    <property type="entry name" value="Aconitase_4Fe-4S_BS"/>
</dbReference>
<dbReference type="GO" id="GO:0019679">
    <property type="term" value="P:propionate metabolic process, methylcitrate cycle"/>
    <property type="evidence" value="ECO:0007669"/>
    <property type="project" value="UniProtKB-ARBA"/>
</dbReference>
<comment type="catalytic activity">
    <reaction evidence="12">
        <text>citrate = D-threo-isocitrate</text>
        <dbReference type="Rhea" id="RHEA:10336"/>
        <dbReference type="ChEBI" id="CHEBI:15562"/>
        <dbReference type="ChEBI" id="CHEBI:16947"/>
        <dbReference type="EC" id="4.2.1.3"/>
    </reaction>
</comment>
<keyword evidence="6" id="KW-0816">Tricarboxylic acid cycle</keyword>
<evidence type="ECO:0000313" key="16">
    <source>
        <dbReference type="EMBL" id="GLK02487.1"/>
    </source>
</evidence>
<dbReference type="InterPro" id="IPR006249">
    <property type="entry name" value="Aconitase/IRP2"/>
</dbReference>
<dbReference type="GO" id="GO:0003723">
    <property type="term" value="F:RNA binding"/>
    <property type="evidence" value="ECO:0007669"/>
    <property type="project" value="UniProtKB-KW"/>
</dbReference>
<comment type="pathway">
    <text evidence="2">Carbohydrate metabolism; tricarboxylic acid cycle; isocitrate from oxaloacetate: step 2/2.</text>
</comment>
<evidence type="ECO:0000256" key="1">
    <source>
        <dbReference type="ARBA" id="ARBA00001966"/>
    </source>
</evidence>
<dbReference type="CDD" id="cd01580">
    <property type="entry name" value="AcnA_IRP_Swivel"/>
    <property type="match status" value="1"/>
</dbReference>
<dbReference type="SUPFAM" id="SSF52016">
    <property type="entry name" value="LeuD/IlvD-like"/>
    <property type="match status" value="1"/>
</dbReference>
<dbReference type="Gene3D" id="3.30.499.10">
    <property type="entry name" value="Aconitase, domain 3"/>
    <property type="match status" value="2"/>
</dbReference>
<dbReference type="Gene3D" id="3.20.19.10">
    <property type="entry name" value="Aconitase, domain 4"/>
    <property type="match status" value="1"/>
</dbReference>
<dbReference type="PANTHER" id="PTHR11670">
    <property type="entry name" value="ACONITASE/IRON-RESPONSIVE ELEMENT FAMILY MEMBER"/>
    <property type="match status" value="1"/>
</dbReference>
<evidence type="ECO:0000256" key="4">
    <source>
        <dbReference type="ARBA" id="ARBA00012926"/>
    </source>
</evidence>
<keyword evidence="8" id="KW-0694">RNA-binding</keyword>
<keyword evidence="10" id="KW-0411">Iron-sulfur</keyword>
<dbReference type="GO" id="GO:0006099">
    <property type="term" value="P:tricarboxylic acid cycle"/>
    <property type="evidence" value="ECO:0007669"/>
    <property type="project" value="UniProtKB-KW"/>
</dbReference>
<dbReference type="InterPro" id="IPR015931">
    <property type="entry name" value="Acnase/IPM_dHydase_lsu_aba_1/3"/>
</dbReference>
<evidence type="ECO:0000256" key="13">
    <source>
        <dbReference type="SAM" id="MobiDB-lite"/>
    </source>
</evidence>
<dbReference type="RefSeq" id="WP_407666017.1">
    <property type="nucleotide sequence ID" value="NZ_BAAAUM010000002.1"/>
</dbReference>
<evidence type="ECO:0000256" key="8">
    <source>
        <dbReference type="ARBA" id="ARBA00022884"/>
    </source>
</evidence>
<organism evidence="16 17">
    <name type="scientific">Microbacterium keratanolyticum</name>
    <dbReference type="NCBI Taxonomy" id="67574"/>
    <lineage>
        <taxon>Bacteria</taxon>
        <taxon>Bacillati</taxon>
        <taxon>Actinomycetota</taxon>
        <taxon>Actinomycetes</taxon>
        <taxon>Micrococcales</taxon>
        <taxon>Microbacteriaceae</taxon>
        <taxon>Microbacterium</taxon>
    </lineage>
</organism>
<dbReference type="PRINTS" id="PR00415">
    <property type="entry name" value="ACONITASE"/>
</dbReference>
<dbReference type="GO" id="GO:0051536">
    <property type="term" value="F:iron-sulfur cluster binding"/>
    <property type="evidence" value="ECO:0007669"/>
    <property type="project" value="UniProtKB-KW"/>
</dbReference>
<keyword evidence="11" id="KW-0456">Lyase</keyword>
<dbReference type="Gene3D" id="6.10.190.10">
    <property type="match status" value="1"/>
</dbReference>
<reference evidence="16" key="1">
    <citation type="journal article" date="2014" name="Int. J. Syst. Evol. Microbiol.">
        <title>Complete genome sequence of Corynebacterium casei LMG S-19264T (=DSM 44701T), isolated from a smear-ripened cheese.</title>
        <authorList>
            <consortium name="US DOE Joint Genome Institute (JGI-PGF)"/>
            <person name="Walter F."/>
            <person name="Albersmeier A."/>
            <person name="Kalinowski J."/>
            <person name="Ruckert C."/>
        </authorList>
    </citation>
    <scope>NUCLEOTIDE SEQUENCE</scope>
    <source>
        <strain evidence="16">VKM Ac-1958</strain>
    </source>
</reference>
<evidence type="ECO:0000256" key="5">
    <source>
        <dbReference type="ARBA" id="ARBA00019378"/>
    </source>
</evidence>
<dbReference type="FunFam" id="3.20.19.10:FF:000001">
    <property type="entry name" value="Aconitate hydratase"/>
    <property type="match status" value="1"/>
</dbReference>
<evidence type="ECO:0000256" key="10">
    <source>
        <dbReference type="ARBA" id="ARBA00023014"/>
    </source>
</evidence>
<evidence type="ECO:0000256" key="6">
    <source>
        <dbReference type="ARBA" id="ARBA00022532"/>
    </source>
</evidence>
<dbReference type="GO" id="GO:0003994">
    <property type="term" value="F:aconitate hydratase activity"/>
    <property type="evidence" value="ECO:0007669"/>
    <property type="project" value="UniProtKB-EC"/>
</dbReference>
<evidence type="ECO:0000256" key="11">
    <source>
        <dbReference type="ARBA" id="ARBA00023239"/>
    </source>
</evidence>